<evidence type="ECO:0000313" key="1">
    <source>
        <dbReference type="EMBL" id="KAI6646237.1"/>
    </source>
</evidence>
<protein>
    <recommendedName>
        <fullName evidence="3">Transposase</fullName>
    </recommendedName>
</protein>
<dbReference type="AlphaFoldDB" id="A0AAV7JBV4"/>
<keyword evidence="2" id="KW-1185">Reference proteome</keyword>
<dbReference type="Gene3D" id="3.30.420.10">
    <property type="entry name" value="Ribonuclease H-like superfamily/Ribonuclease H"/>
    <property type="match status" value="1"/>
</dbReference>
<reference evidence="1 2" key="1">
    <citation type="journal article" date="2023" name="BMC Biol.">
        <title>The compact genome of the sponge Oopsacas minuta (Hexactinellida) is lacking key metazoan core genes.</title>
        <authorList>
            <person name="Santini S."/>
            <person name="Schenkelaars Q."/>
            <person name="Jourda C."/>
            <person name="Duchesne M."/>
            <person name="Belahbib H."/>
            <person name="Rocher C."/>
            <person name="Selva M."/>
            <person name="Riesgo A."/>
            <person name="Vervoort M."/>
            <person name="Leys S.P."/>
            <person name="Kodjabachian L."/>
            <person name="Le Bivic A."/>
            <person name="Borchiellini C."/>
            <person name="Claverie J.M."/>
            <person name="Renard E."/>
        </authorList>
    </citation>
    <scope>NUCLEOTIDE SEQUENCE [LARGE SCALE GENOMIC DNA]</scope>
    <source>
        <strain evidence="1">SPO-2</strain>
    </source>
</reference>
<organism evidence="1 2">
    <name type="scientific">Oopsacas minuta</name>
    <dbReference type="NCBI Taxonomy" id="111878"/>
    <lineage>
        <taxon>Eukaryota</taxon>
        <taxon>Metazoa</taxon>
        <taxon>Porifera</taxon>
        <taxon>Hexactinellida</taxon>
        <taxon>Hexasterophora</taxon>
        <taxon>Lyssacinosida</taxon>
        <taxon>Leucopsacidae</taxon>
        <taxon>Oopsacas</taxon>
    </lineage>
</organism>
<evidence type="ECO:0000313" key="2">
    <source>
        <dbReference type="Proteomes" id="UP001165289"/>
    </source>
</evidence>
<accession>A0AAV7JBV4</accession>
<proteinExistence type="predicted"/>
<sequence>MSQLEQRKKIKIFIDAGITSAKEISAKTGIPLRTIFCIKSILREGKSITYKSKYADAPSTSTVYQATRACGFNFKQPVMGPLITPLIAKNRVEWCKDHVNYCWENVFFTDECSIWLNRGSVSMWTKAKENPILKVQQHTPKLHVWGGISSMGTTILKIFTSNFVSKLFIDTLNECLNQNS</sequence>
<dbReference type="EMBL" id="JAKMXF010000359">
    <property type="protein sequence ID" value="KAI6646237.1"/>
    <property type="molecule type" value="Genomic_DNA"/>
</dbReference>
<dbReference type="GO" id="GO:0003676">
    <property type="term" value="F:nucleic acid binding"/>
    <property type="evidence" value="ECO:0007669"/>
    <property type="project" value="InterPro"/>
</dbReference>
<gene>
    <name evidence="1" type="ORF">LOD99_9379</name>
</gene>
<evidence type="ECO:0008006" key="3">
    <source>
        <dbReference type="Google" id="ProtNLM"/>
    </source>
</evidence>
<name>A0AAV7JBV4_9METZ</name>
<dbReference type="Proteomes" id="UP001165289">
    <property type="component" value="Unassembled WGS sequence"/>
</dbReference>
<dbReference type="InterPro" id="IPR036397">
    <property type="entry name" value="RNaseH_sf"/>
</dbReference>
<comment type="caution">
    <text evidence="1">The sequence shown here is derived from an EMBL/GenBank/DDBJ whole genome shotgun (WGS) entry which is preliminary data.</text>
</comment>